<keyword evidence="3" id="KW-1003">Cell membrane</keyword>
<dbReference type="InterPro" id="IPR020846">
    <property type="entry name" value="MFS_dom"/>
</dbReference>
<name>A0ABN8G6W6_9BACL</name>
<evidence type="ECO:0000256" key="2">
    <source>
        <dbReference type="ARBA" id="ARBA00022448"/>
    </source>
</evidence>
<keyword evidence="2" id="KW-0813">Transport</keyword>
<feature type="transmembrane region" description="Helical" evidence="7">
    <location>
        <begin position="215"/>
        <end position="237"/>
    </location>
</feature>
<evidence type="ECO:0000256" key="7">
    <source>
        <dbReference type="SAM" id="Phobius"/>
    </source>
</evidence>
<feature type="transmembrane region" description="Helical" evidence="7">
    <location>
        <begin position="370"/>
        <end position="389"/>
    </location>
</feature>
<accession>A0ABN8G6W6</accession>
<evidence type="ECO:0000256" key="1">
    <source>
        <dbReference type="ARBA" id="ARBA00004651"/>
    </source>
</evidence>
<dbReference type="InterPro" id="IPR036259">
    <property type="entry name" value="MFS_trans_sf"/>
</dbReference>
<feature type="transmembrane region" description="Helical" evidence="7">
    <location>
        <begin position="76"/>
        <end position="95"/>
    </location>
</feature>
<keyword evidence="5 7" id="KW-1133">Transmembrane helix</keyword>
<dbReference type="InterPro" id="IPR011701">
    <property type="entry name" value="MFS"/>
</dbReference>
<dbReference type="Proteomes" id="UP000838686">
    <property type="component" value="Unassembled WGS sequence"/>
</dbReference>
<dbReference type="PROSITE" id="PS50850">
    <property type="entry name" value="MFS"/>
    <property type="match status" value="1"/>
</dbReference>
<gene>
    <name evidence="9" type="primary">sbnD_2</name>
    <name evidence="9" type="ORF">PAECIP111893_01743</name>
</gene>
<feature type="transmembrane region" description="Helical" evidence="7">
    <location>
        <begin position="301"/>
        <end position="323"/>
    </location>
</feature>
<proteinExistence type="predicted"/>
<feature type="transmembrane region" description="Helical" evidence="7">
    <location>
        <begin position="276"/>
        <end position="295"/>
    </location>
</feature>
<evidence type="ECO:0000256" key="4">
    <source>
        <dbReference type="ARBA" id="ARBA00022692"/>
    </source>
</evidence>
<sequence length="402" mass="44329">MHWRRQHASLMMVQLFMSIAHSMYITLLPRQLSDLGLSAEELTTWTGIIFAGNFAAMMLIMPLLGRMGDRIGRKPIMLWSGLGMALMTLLMSAAGSQIEMAVLRFLQGCFTGILPFSMILVVTGAPKDRVGVSVGKMQMMAESGAVIGPLIGALLLAFLQPRFGFPVMSAFILTATIFVWRFVQDPKEQKLLAEVKTNLWQDFREIWRTKPFPQLMISAFCINFCLIGTVPLLGFFIEAADGHWWTGGFNIGFALSITSFAVILSSPLLGKLSDRIGALPMLTAAALLASTLSVVQAMAHSYTMIIICRFLMGVCVAALLPNVQAQIRQYVRPGMESRTFGFTNSWQFMGSLSGPALGGVLTSYLGIRGWFWALALVFCFSFLQALWMGRLVKETHQALPVT</sequence>
<keyword evidence="6 7" id="KW-0472">Membrane</keyword>
<dbReference type="PANTHER" id="PTHR43414:SF6">
    <property type="entry name" value="MULTIDRUG RESISTANCE PROTEIN MDTG"/>
    <property type="match status" value="1"/>
</dbReference>
<evidence type="ECO:0000256" key="3">
    <source>
        <dbReference type="ARBA" id="ARBA00022475"/>
    </source>
</evidence>
<evidence type="ECO:0000259" key="8">
    <source>
        <dbReference type="PROSITE" id="PS50850"/>
    </source>
</evidence>
<dbReference type="Pfam" id="PF07690">
    <property type="entry name" value="MFS_1"/>
    <property type="match status" value="2"/>
</dbReference>
<feature type="domain" description="Major facilitator superfamily (MFS) profile" evidence="8">
    <location>
        <begin position="1"/>
        <end position="396"/>
    </location>
</feature>
<feature type="transmembrane region" description="Helical" evidence="7">
    <location>
        <begin position="45"/>
        <end position="64"/>
    </location>
</feature>
<feature type="transmembrane region" description="Helical" evidence="7">
    <location>
        <begin position="165"/>
        <end position="183"/>
    </location>
</feature>
<keyword evidence="10" id="KW-1185">Reference proteome</keyword>
<protein>
    <submittedName>
        <fullName evidence="9">Staphyloferrin B transporter</fullName>
    </submittedName>
</protein>
<feature type="transmembrane region" description="Helical" evidence="7">
    <location>
        <begin position="143"/>
        <end position="159"/>
    </location>
</feature>
<feature type="transmembrane region" description="Helical" evidence="7">
    <location>
        <begin position="101"/>
        <end position="122"/>
    </location>
</feature>
<evidence type="ECO:0000256" key="5">
    <source>
        <dbReference type="ARBA" id="ARBA00022989"/>
    </source>
</evidence>
<keyword evidence="4 7" id="KW-0812">Transmembrane</keyword>
<organism evidence="9 10">
    <name type="scientific">Paenibacillus plantiphilus</name>
    <dbReference type="NCBI Taxonomy" id="2905650"/>
    <lineage>
        <taxon>Bacteria</taxon>
        <taxon>Bacillati</taxon>
        <taxon>Bacillota</taxon>
        <taxon>Bacilli</taxon>
        <taxon>Bacillales</taxon>
        <taxon>Paenibacillaceae</taxon>
        <taxon>Paenibacillus</taxon>
    </lineage>
</organism>
<feature type="transmembrane region" description="Helical" evidence="7">
    <location>
        <begin position="243"/>
        <end position="264"/>
    </location>
</feature>
<feature type="transmembrane region" description="Helical" evidence="7">
    <location>
        <begin position="344"/>
        <end position="364"/>
    </location>
</feature>
<dbReference type="SUPFAM" id="SSF103473">
    <property type="entry name" value="MFS general substrate transporter"/>
    <property type="match status" value="1"/>
</dbReference>
<evidence type="ECO:0000313" key="9">
    <source>
        <dbReference type="EMBL" id="CAH1201838.1"/>
    </source>
</evidence>
<evidence type="ECO:0000313" key="10">
    <source>
        <dbReference type="Proteomes" id="UP000838686"/>
    </source>
</evidence>
<feature type="transmembrane region" description="Helical" evidence="7">
    <location>
        <begin position="7"/>
        <end position="25"/>
    </location>
</feature>
<comment type="caution">
    <text evidence="9">The sequence shown here is derived from an EMBL/GenBank/DDBJ whole genome shotgun (WGS) entry which is preliminary data.</text>
</comment>
<dbReference type="PANTHER" id="PTHR43414">
    <property type="entry name" value="MULTIDRUG RESISTANCE PROTEIN MDTG"/>
    <property type="match status" value="1"/>
</dbReference>
<comment type="subcellular location">
    <subcellularLocation>
        <location evidence="1">Cell membrane</location>
        <topology evidence="1">Multi-pass membrane protein</topology>
    </subcellularLocation>
</comment>
<dbReference type="EMBL" id="CAKMMF010000007">
    <property type="protein sequence ID" value="CAH1201838.1"/>
    <property type="molecule type" value="Genomic_DNA"/>
</dbReference>
<reference evidence="9" key="1">
    <citation type="submission" date="2022-01" db="EMBL/GenBank/DDBJ databases">
        <authorList>
            <person name="Criscuolo A."/>
        </authorList>
    </citation>
    <scope>NUCLEOTIDE SEQUENCE</scope>
    <source>
        <strain evidence="9">CIP111893</strain>
    </source>
</reference>
<dbReference type="Gene3D" id="1.20.1250.20">
    <property type="entry name" value="MFS general substrate transporter like domains"/>
    <property type="match status" value="2"/>
</dbReference>
<evidence type="ECO:0000256" key="6">
    <source>
        <dbReference type="ARBA" id="ARBA00023136"/>
    </source>
</evidence>